<evidence type="ECO:0000256" key="1">
    <source>
        <dbReference type="SAM" id="MobiDB-lite"/>
    </source>
</evidence>
<accession>A0ABD3QCD5</accession>
<protein>
    <recommendedName>
        <fullName evidence="4">HMG box domain-containing protein</fullName>
    </recommendedName>
</protein>
<reference evidence="2 3" key="1">
    <citation type="journal article" date="2020" name="G3 (Bethesda)">
        <title>Improved Reference Genome for Cyclotella cryptica CCMP332, a Model for Cell Wall Morphogenesis, Salinity Adaptation, and Lipid Production in Diatoms (Bacillariophyta).</title>
        <authorList>
            <person name="Roberts W.R."/>
            <person name="Downey K.M."/>
            <person name="Ruck E.C."/>
            <person name="Traller J.C."/>
            <person name="Alverson A.J."/>
        </authorList>
    </citation>
    <scope>NUCLEOTIDE SEQUENCE [LARGE SCALE GENOMIC DNA]</scope>
    <source>
        <strain evidence="2 3">CCMP332</strain>
    </source>
</reference>
<feature type="compositionally biased region" description="Acidic residues" evidence="1">
    <location>
        <begin position="121"/>
        <end position="130"/>
    </location>
</feature>
<evidence type="ECO:0000313" key="2">
    <source>
        <dbReference type="EMBL" id="KAL3798027.1"/>
    </source>
</evidence>
<name>A0ABD3QCD5_9STRA</name>
<evidence type="ECO:0000313" key="3">
    <source>
        <dbReference type="Proteomes" id="UP001516023"/>
    </source>
</evidence>
<comment type="caution">
    <text evidence="2">The sequence shown here is derived from an EMBL/GenBank/DDBJ whole genome shotgun (WGS) entry which is preliminary data.</text>
</comment>
<dbReference type="AlphaFoldDB" id="A0ABD3QCD5"/>
<gene>
    <name evidence="2" type="ORF">HJC23_012318</name>
</gene>
<sequence>MSAHNHSEIWLAAISKAEKRKRNDSTDALDYLLHLKTLLLGGPDQSNRASWNEPPNFAPPLPVWENTISKLHQYGQLKRDMLDSDALIDEIASSMPMLSVNNQSNNRTAYSNHYSVLHGESDDDEVSDEEIVYHPPSSGQTNRSAAYNATSTRRGDDPLSSETEMSIRRILLRVYCSLAEIHSSWAVECSKSRKWTDGADEFENAFTTLRCGQEIIDEEHAWIAQIMETISLLDQGNSKAVQLKYEMNERQKCVDLDSEVVSVPLAFFSVSKEKYMHAAQSRIAYLESKLYENNASREDIMAKMGSRWKNNPHPSNDYASRRKALEKELGEAIEGMNRTQRMDVVGMHGQMKKGGH</sequence>
<keyword evidence="3" id="KW-1185">Reference proteome</keyword>
<feature type="compositionally biased region" description="Polar residues" evidence="1">
    <location>
        <begin position="137"/>
        <end position="152"/>
    </location>
</feature>
<feature type="region of interest" description="Disordered" evidence="1">
    <location>
        <begin position="118"/>
        <end position="161"/>
    </location>
</feature>
<dbReference type="EMBL" id="JABMIG020000049">
    <property type="protein sequence ID" value="KAL3798027.1"/>
    <property type="molecule type" value="Genomic_DNA"/>
</dbReference>
<evidence type="ECO:0008006" key="4">
    <source>
        <dbReference type="Google" id="ProtNLM"/>
    </source>
</evidence>
<dbReference type="Proteomes" id="UP001516023">
    <property type="component" value="Unassembled WGS sequence"/>
</dbReference>
<organism evidence="2 3">
    <name type="scientific">Cyclotella cryptica</name>
    <dbReference type="NCBI Taxonomy" id="29204"/>
    <lineage>
        <taxon>Eukaryota</taxon>
        <taxon>Sar</taxon>
        <taxon>Stramenopiles</taxon>
        <taxon>Ochrophyta</taxon>
        <taxon>Bacillariophyta</taxon>
        <taxon>Coscinodiscophyceae</taxon>
        <taxon>Thalassiosirophycidae</taxon>
        <taxon>Stephanodiscales</taxon>
        <taxon>Stephanodiscaceae</taxon>
        <taxon>Cyclotella</taxon>
    </lineage>
</organism>
<proteinExistence type="predicted"/>